<feature type="domain" description="Helix-turn-helix type 11" evidence="3">
    <location>
        <begin position="6"/>
        <end position="58"/>
    </location>
</feature>
<dbReference type="PANTHER" id="PTHR40068:SF1">
    <property type="entry name" value="TRANSCRIPTION REPRESSOR NIAR-RELATED"/>
    <property type="match status" value="1"/>
</dbReference>
<keyword evidence="1" id="KW-0533">Nickel</keyword>
<keyword evidence="5" id="KW-1185">Reference proteome</keyword>
<dbReference type="RefSeq" id="WP_106010823.1">
    <property type="nucleotide sequence ID" value="NZ_JALCPJ010000057.1"/>
</dbReference>
<dbReference type="InterPro" id="IPR004173">
    <property type="entry name" value="3H_domain"/>
</dbReference>
<dbReference type="SUPFAM" id="SSF75500">
    <property type="entry name" value="Putative transcriptional regulator TM1602, C-terminal domain"/>
    <property type="match status" value="1"/>
</dbReference>
<accession>A0A2T0BAH4</accession>
<evidence type="ECO:0000313" key="5">
    <source>
        <dbReference type="Proteomes" id="UP000237798"/>
    </source>
</evidence>
<name>A0A2T0BAH4_9CLOT</name>
<proteinExistence type="predicted"/>
<dbReference type="OrthoDB" id="9792661at2"/>
<dbReference type="InterPro" id="IPR035922">
    <property type="entry name" value="3H_dom_sf"/>
</dbReference>
<dbReference type="EMBL" id="PVXP01000081">
    <property type="protein sequence ID" value="PRR80890.1"/>
    <property type="molecule type" value="Genomic_DNA"/>
</dbReference>
<comment type="caution">
    <text evidence="4">The sequence shown here is derived from an EMBL/GenBank/DDBJ whole genome shotgun (WGS) entry which is preliminary data.</text>
</comment>
<protein>
    <submittedName>
        <fullName evidence="4">Putative transcription repressor NiaR</fullName>
    </submittedName>
</protein>
<evidence type="ECO:0000313" key="4">
    <source>
        <dbReference type="EMBL" id="PRR80890.1"/>
    </source>
</evidence>
<dbReference type="Gene3D" id="1.10.10.10">
    <property type="entry name" value="Winged helix-like DNA-binding domain superfamily/Winged helix DNA-binding domain"/>
    <property type="match status" value="1"/>
</dbReference>
<dbReference type="InterPro" id="IPR013196">
    <property type="entry name" value="HTH_11"/>
</dbReference>
<reference evidence="4 5" key="1">
    <citation type="submission" date="2018-03" db="EMBL/GenBank/DDBJ databases">
        <title>Genome sequence of Clostridium luticellarii DSM 29923.</title>
        <authorList>
            <person name="Poehlein A."/>
            <person name="Daniel R."/>
        </authorList>
    </citation>
    <scope>NUCLEOTIDE SEQUENCE [LARGE SCALE GENOMIC DNA]</scope>
    <source>
        <strain evidence="4 5">DSM 29923</strain>
    </source>
</reference>
<evidence type="ECO:0000256" key="1">
    <source>
        <dbReference type="PIRSR" id="PIRSR037847-1"/>
    </source>
</evidence>
<dbReference type="InterPro" id="IPR036388">
    <property type="entry name" value="WH-like_DNA-bd_sf"/>
</dbReference>
<keyword evidence="1" id="KW-0479">Metal-binding</keyword>
<dbReference type="PIRSF" id="PIRSF037847">
    <property type="entry name" value="NiaR"/>
    <property type="match status" value="1"/>
</dbReference>
<evidence type="ECO:0000259" key="2">
    <source>
        <dbReference type="Pfam" id="PF02829"/>
    </source>
</evidence>
<feature type="binding site" evidence="1">
    <location>
        <position position="145"/>
    </location>
    <ligand>
        <name>Ni(2+)</name>
        <dbReference type="ChEBI" id="CHEBI:49786"/>
    </ligand>
</feature>
<dbReference type="Pfam" id="PF02829">
    <property type="entry name" value="3H"/>
    <property type="match status" value="1"/>
</dbReference>
<gene>
    <name evidence="4" type="primary">niaR</name>
    <name evidence="4" type="ORF">CLLU_32750</name>
</gene>
<feature type="binding site" evidence="1">
    <location>
        <position position="143"/>
    </location>
    <ligand>
        <name>Ni(2+)</name>
        <dbReference type="ChEBI" id="CHEBI:49786"/>
    </ligand>
</feature>
<organism evidence="4 5">
    <name type="scientific">Clostridium luticellarii</name>
    <dbReference type="NCBI Taxonomy" id="1691940"/>
    <lineage>
        <taxon>Bacteria</taxon>
        <taxon>Bacillati</taxon>
        <taxon>Bacillota</taxon>
        <taxon>Clostridia</taxon>
        <taxon>Eubacteriales</taxon>
        <taxon>Clostridiaceae</taxon>
        <taxon>Clostridium</taxon>
    </lineage>
</organism>
<dbReference type="AlphaFoldDB" id="A0A2T0BAH4"/>
<dbReference type="Proteomes" id="UP000237798">
    <property type="component" value="Unassembled WGS sequence"/>
</dbReference>
<feature type="binding site" evidence="1">
    <location>
        <position position="76"/>
    </location>
    <ligand>
        <name>Ni(2+)</name>
        <dbReference type="ChEBI" id="CHEBI:49786"/>
    </ligand>
</feature>
<feature type="binding site" evidence="1">
    <location>
        <position position="84"/>
    </location>
    <ligand>
        <name>Ni(2+)</name>
        <dbReference type="ChEBI" id="CHEBI:49786"/>
    </ligand>
</feature>
<dbReference type="GO" id="GO:0046872">
    <property type="term" value="F:metal ion binding"/>
    <property type="evidence" value="ECO:0007669"/>
    <property type="project" value="UniProtKB-KW"/>
</dbReference>
<dbReference type="PANTHER" id="PTHR40068">
    <property type="entry name" value="TRANSCRIPTION REPRESSOR NIAR-RELATED"/>
    <property type="match status" value="1"/>
</dbReference>
<dbReference type="SUPFAM" id="SSF46785">
    <property type="entry name" value="Winged helix' DNA-binding domain"/>
    <property type="match status" value="1"/>
</dbReference>
<evidence type="ECO:0000259" key="3">
    <source>
        <dbReference type="Pfam" id="PF08279"/>
    </source>
</evidence>
<feature type="domain" description="3H" evidence="2">
    <location>
        <begin position="72"/>
        <end position="167"/>
    </location>
</feature>
<dbReference type="InterPro" id="IPR036390">
    <property type="entry name" value="WH_DNA-bd_sf"/>
</dbReference>
<dbReference type="Gene3D" id="3.30.1340.20">
    <property type="entry name" value="3H domain"/>
    <property type="match status" value="1"/>
</dbReference>
<dbReference type="Pfam" id="PF08279">
    <property type="entry name" value="HTH_11"/>
    <property type="match status" value="1"/>
</dbReference>
<dbReference type="InterPro" id="IPR026043">
    <property type="entry name" value="NadR"/>
</dbReference>
<sequence length="171" mass="19365">MNSRDRRLSIKEILEKSNKPQKGHVLAEKLGVTRQVIVKDIAILRAEGKSIIATPDGYLIPKVEEKSVRKVIAVSHKTDEMEEELKTIVKFGGKIEDVIVEHPVYGEIKGMLMIKNLYDVDNFLYNINKYKAEPLLILTGGVHLHTIVADNYDILENIINALKEKGYIISE</sequence>